<feature type="compositionally biased region" description="Basic residues" evidence="6">
    <location>
        <begin position="69"/>
        <end position="83"/>
    </location>
</feature>
<sequence length="214" mass="23299">MDKAIHKTDSVAAPMASSAAIMPVKPEMFGDVQLSAKALSQIIVSLQSNRRQAPARTKTRGEVAGSTRKPWRQKGTGRARVGTRRTPLWRGGGTVFGPTGNRNFTQKINRQVLPQAIRAVLASKAARGEVLEAQSVPPSTKTKTSLAWLSSVLDPKSNLIVVTEGDLKLMRTLRNVSYIKPVATGRLSLLDIACHRKVIFLPGTLDRLQAKLDR</sequence>
<dbReference type="InterPro" id="IPR023574">
    <property type="entry name" value="Ribosomal_uL4_dom_sf"/>
</dbReference>
<proteinExistence type="inferred from homology"/>
<dbReference type="NCBIfam" id="TIGR03953">
    <property type="entry name" value="rplD_bact"/>
    <property type="match status" value="1"/>
</dbReference>
<dbReference type="Pfam" id="PF00573">
    <property type="entry name" value="Ribosomal_L4"/>
    <property type="match status" value="1"/>
</dbReference>
<dbReference type="PANTHER" id="PTHR10746:SF6">
    <property type="entry name" value="LARGE RIBOSOMAL SUBUNIT PROTEIN UL4M"/>
    <property type="match status" value="1"/>
</dbReference>
<dbReference type="AlphaFoldDB" id="A0A1F4NSG9"/>
<dbReference type="EMBL" id="META01000002">
    <property type="protein sequence ID" value="OGB74434.1"/>
    <property type="molecule type" value="Genomic_DNA"/>
</dbReference>
<protein>
    <recommendedName>
        <fullName evidence="4">Large ribosomal subunit protein uL4</fullName>
    </recommendedName>
    <alternativeName>
        <fullName evidence="5">50S ribosomal protein L4</fullName>
    </alternativeName>
</protein>
<dbReference type="InterPro" id="IPR002136">
    <property type="entry name" value="Ribosomal_uL4"/>
</dbReference>
<dbReference type="GO" id="GO:0006412">
    <property type="term" value="P:translation"/>
    <property type="evidence" value="ECO:0007669"/>
    <property type="project" value="InterPro"/>
</dbReference>
<name>A0A1F4NSG9_UNCK3</name>
<organism evidence="7 8">
    <name type="scientific">candidate division Kazan bacterium RBG_13_50_9</name>
    <dbReference type="NCBI Taxonomy" id="1798535"/>
    <lineage>
        <taxon>Bacteria</taxon>
        <taxon>Bacteria division Kazan-3B-28</taxon>
    </lineage>
</organism>
<evidence type="ECO:0000313" key="7">
    <source>
        <dbReference type="EMBL" id="OGB74434.1"/>
    </source>
</evidence>
<evidence type="ECO:0000256" key="6">
    <source>
        <dbReference type="SAM" id="MobiDB-lite"/>
    </source>
</evidence>
<dbReference type="Gene3D" id="3.40.1370.10">
    <property type="match status" value="1"/>
</dbReference>
<evidence type="ECO:0000313" key="8">
    <source>
        <dbReference type="Proteomes" id="UP000176651"/>
    </source>
</evidence>
<accession>A0A1F4NSG9</accession>
<dbReference type="InterPro" id="IPR013005">
    <property type="entry name" value="Ribosomal_uL4-like"/>
</dbReference>
<dbReference type="GO" id="GO:0005840">
    <property type="term" value="C:ribosome"/>
    <property type="evidence" value="ECO:0007669"/>
    <property type="project" value="UniProtKB-KW"/>
</dbReference>
<dbReference type="Proteomes" id="UP000176651">
    <property type="component" value="Unassembled WGS sequence"/>
</dbReference>
<keyword evidence="3" id="KW-0687">Ribonucleoprotein</keyword>
<comment type="caution">
    <text evidence="7">The sequence shown here is derived from an EMBL/GenBank/DDBJ whole genome shotgun (WGS) entry which is preliminary data.</text>
</comment>
<dbReference type="GO" id="GO:1990904">
    <property type="term" value="C:ribonucleoprotein complex"/>
    <property type="evidence" value="ECO:0007669"/>
    <property type="project" value="UniProtKB-KW"/>
</dbReference>
<dbReference type="SUPFAM" id="SSF52166">
    <property type="entry name" value="Ribosomal protein L4"/>
    <property type="match status" value="1"/>
</dbReference>
<evidence type="ECO:0000256" key="4">
    <source>
        <dbReference type="ARBA" id="ARBA00035244"/>
    </source>
</evidence>
<dbReference type="STRING" id="1798535.A2V68_01900"/>
<evidence type="ECO:0000256" key="3">
    <source>
        <dbReference type="ARBA" id="ARBA00023274"/>
    </source>
</evidence>
<dbReference type="GO" id="GO:0003735">
    <property type="term" value="F:structural constituent of ribosome"/>
    <property type="evidence" value="ECO:0007669"/>
    <property type="project" value="InterPro"/>
</dbReference>
<evidence type="ECO:0000256" key="1">
    <source>
        <dbReference type="ARBA" id="ARBA00010528"/>
    </source>
</evidence>
<gene>
    <name evidence="7" type="ORF">A2V68_01900</name>
</gene>
<evidence type="ECO:0000256" key="2">
    <source>
        <dbReference type="ARBA" id="ARBA00022980"/>
    </source>
</evidence>
<feature type="region of interest" description="Disordered" evidence="6">
    <location>
        <begin position="49"/>
        <end position="101"/>
    </location>
</feature>
<evidence type="ECO:0000256" key="5">
    <source>
        <dbReference type="ARBA" id="ARBA00035462"/>
    </source>
</evidence>
<reference evidence="7 8" key="1">
    <citation type="journal article" date="2016" name="Nat. Commun.">
        <title>Thousands of microbial genomes shed light on interconnected biogeochemical processes in an aquifer system.</title>
        <authorList>
            <person name="Anantharaman K."/>
            <person name="Brown C.T."/>
            <person name="Hug L.A."/>
            <person name="Sharon I."/>
            <person name="Castelle C.J."/>
            <person name="Probst A.J."/>
            <person name="Thomas B.C."/>
            <person name="Singh A."/>
            <person name="Wilkins M.J."/>
            <person name="Karaoz U."/>
            <person name="Brodie E.L."/>
            <person name="Williams K.H."/>
            <person name="Hubbard S.S."/>
            <person name="Banfield J.F."/>
        </authorList>
    </citation>
    <scope>NUCLEOTIDE SEQUENCE [LARGE SCALE GENOMIC DNA]</scope>
</reference>
<comment type="similarity">
    <text evidence="1">Belongs to the universal ribosomal protein uL4 family.</text>
</comment>
<keyword evidence="2 7" id="KW-0689">Ribosomal protein</keyword>
<dbReference type="PANTHER" id="PTHR10746">
    <property type="entry name" value="50S RIBOSOMAL PROTEIN L4"/>
    <property type="match status" value="1"/>
</dbReference>